<dbReference type="InterPro" id="IPR002347">
    <property type="entry name" value="SDR_fam"/>
</dbReference>
<reference evidence="6 7" key="1">
    <citation type="submission" date="2019-12" db="EMBL/GenBank/DDBJ databases">
        <authorList>
            <person name="Zheng J."/>
        </authorList>
    </citation>
    <scope>NUCLEOTIDE SEQUENCE [LARGE SCALE GENOMIC DNA]</scope>
    <source>
        <strain evidence="6 7">DSM 27347</strain>
    </source>
</reference>
<evidence type="ECO:0000256" key="2">
    <source>
        <dbReference type="ARBA" id="ARBA00023002"/>
    </source>
</evidence>
<dbReference type="InterPro" id="IPR036291">
    <property type="entry name" value="NAD(P)-bd_dom_sf"/>
</dbReference>
<evidence type="ECO:0000256" key="4">
    <source>
        <dbReference type="SAM" id="MobiDB-lite"/>
    </source>
</evidence>
<evidence type="ECO:0000256" key="1">
    <source>
        <dbReference type="ARBA" id="ARBA00006484"/>
    </source>
</evidence>
<dbReference type="Gene3D" id="3.40.50.720">
    <property type="entry name" value="NAD(P)-binding Rossmann-like Domain"/>
    <property type="match status" value="1"/>
</dbReference>
<dbReference type="PRINTS" id="PR00081">
    <property type="entry name" value="GDHRDH"/>
</dbReference>
<dbReference type="AlphaFoldDB" id="A0A6N8LN00"/>
<dbReference type="GO" id="GO:0016020">
    <property type="term" value="C:membrane"/>
    <property type="evidence" value="ECO:0007669"/>
    <property type="project" value="TreeGrafter"/>
</dbReference>
<dbReference type="InterPro" id="IPR057326">
    <property type="entry name" value="KR_dom"/>
</dbReference>
<evidence type="ECO:0000256" key="3">
    <source>
        <dbReference type="RuleBase" id="RU000363"/>
    </source>
</evidence>
<feature type="region of interest" description="Disordered" evidence="4">
    <location>
        <begin position="278"/>
        <end position="307"/>
    </location>
</feature>
<dbReference type="Proteomes" id="UP000436801">
    <property type="component" value="Unassembled WGS sequence"/>
</dbReference>
<evidence type="ECO:0000259" key="5">
    <source>
        <dbReference type="SMART" id="SM00822"/>
    </source>
</evidence>
<dbReference type="PROSITE" id="PS00061">
    <property type="entry name" value="ADH_SHORT"/>
    <property type="match status" value="1"/>
</dbReference>
<protein>
    <submittedName>
        <fullName evidence="6">SDR family NAD(P)-dependent oxidoreductase</fullName>
    </submittedName>
</protein>
<dbReference type="SMART" id="SM00822">
    <property type="entry name" value="PKS_KR"/>
    <property type="match status" value="1"/>
</dbReference>
<dbReference type="EMBL" id="WSUT01000001">
    <property type="protein sequence ID" value="MWC42265.1"/>
    <property type="molecule type" value="Genomic_DNA"/>
</dbReference>
<dbReference type="GO" id="GO:0016491">
    <property type="term" value="F:oxidoreductase activity"/>
    <property type="evidence" value="ECO:0007669"/>
    <property type="project" value="UniProtKB-KW"/>
</dbReference>
<dbReference type="PANTHER" id="PTHR44196">
    <property type="entry name" value="DEHYDROGENASE/REDUCTASE SDR FAMILY MEMBER 7B"/>
    <property type="match status" value="1"/>
</dbReference>
<dbReference type="SUPFAM" id="SSF51735">
    <property type="entry name" value="NAD(P)-binding Rossmann-fold domains"/>
    <property type="match status" value="1"/>
</dbReference>
<dbReference type="Pfam" id="PF00106">
    <property type="entry name" value="adh_short"/>
    <property type="match status" value="1"/>
</dbReference>
<feature type="domain" description="Ketoreductase" evidence="5">
    <location>
        <begin position="23"/>
        <end position="198"/>
    </location>
</feature>
<comment type="caution">
    <text evidence="6">The sequence shown here is derived from an EMBL/GenBank/DDBJ whole genome shotgun (WGS) entry which is preliminary data.</text>
</comment>
<dbReference type="NCBIfam" id="NF005495">
    <property type="entry name" value="PRK07109.1"/>
    <property type="match status" value="1"/>
</dbReference>
<dbReference type="PRINTS" id="PR00080">
    <property type="entry name" value="SDRFAMILY"/>
</dbReference>
<organism evidence="6 7">
    <name type="scientific">Sphingomonas carotinifaciens</name>
    <dbReference type="NCBI Taxonomy" id="1166323"/>
    <lineage>
        <taxon>Bacteria</taxon>
        <taxon>Pseudomonadati</taxon>
        <taxon>Pseudomonadota</taxon>
        <taxon>Alphaproteobacteria</taxon>
        <taxon>Sphingomonadales</taxon>
        <taxon>Sphingomonadaceae</taxon>
        <taxon>Sphingomonas</taxon>
    </lineage>
</organism>
<evidence type="ECO:0000313" key="7">
    <source>
        <dbReference type="Proteomes" id="UP000436801"/>
    </source>
</evidence>
<comment type="similarity">
    <text evidence="1 3">Belongs to the short-chain dehydrogenases/reductases (SDR) family.</text>
</comment>
<evidence type="ECO:0000313" key="6">
    <source>
        <dbReference type="EMBL" id="MWC42265.1"/>
    </source>
</evidence>
<gene>
    <name evidence="6" type="ORF">GQR91_01135</name>
</gene>
<dbReference type="InterPro" id="IPR020904">
    <property type="entry name" value="Sc_DH/Rdtase_CS"/>
</dbReference>
<accession>A0A6N8LN00</accession>
<dbReference type="PANTHER" id="PTHR44196:SF1">
    <property type="entry name" value="DEHYDROGENASE_REDUCTASE SDR FAMILY MEMBER 7B"/>
    <property type="match status" value="1"/>
</dbReference>
<keyword evidence="2" id="KW-0560">Oxidoreductase</keyword>
<proteinExistence type="inferred from homology"/>
<name>A0A6N8LN00_9SPHN</name>
<sequence>MRHPRFQQRDRAMSIRLKPLAEQVIVVTGASSGNGLAIVEQAARQGAAVVAVARGEPALDALRTRLAAEGAKIATCVADVADADAVERVAAVAVATFGRIDSWVNNAGTGTYGTLEQVPLDDHRRVFDVNYFGVLHGSLVAARYLRGQGGAIVNVGSILGDRAILQQGPYCATKHAVQALTDTLRMELEAAGANISVTLVKPGAIDTPFPEHARNFMDKPPRLPPPLYTPEVVADAVLHACAHPQRTLYAGGGGLLSSLLPQLAPRIADAIMEVVGTPAQQKPADPGDPERRDNLYQPRKGARRGSQHLLARHSSLTLQVQKLPKALLVLGVAGLGTTIAIGRRLSRR</sequence>